<dbReference type="SUPFAM" id="SSF52540">
    <property type="entry name" value="P-loop containing nucleoside triphosphate hydrolases"/>
    <property type="match status" value="1"/>
</dbReference>
<dbReference type="PANTHER" id="PTHR43637:SF2">
    <property type="entry name" value="PROTEIN GVPD 1"/>
    <property type="match status" value="1"/>
</dbReference>
<evidence type="ECO:0000256" key="1">
    <source>
        <dbReference type="ARBA" id="ARBA00022741"/>
    </source>
</evidence>
<evidence type="ECO:0000256" key="2">
    <source>
        <dbReference type="ARBA" id="ARBA00022840"/>
    </source>
</evidence>
<comment type="caution">
    <text evidence="4">The sequence shown here is derived from an EMBL/GenBank/DDBJ whole genome shotgun (WGS) entry which is preliminary data.</text>
</comment>
<dbReference type="AlphaFoldDB" id="A0A7C4D062"/>
<dbReference type="InterPro" id="IPR014774">
    <property type="entry name" value="KaiC-like_dom"/>
</dbReference>
<keyword evidence="1" id="KW-0547">Nucleotide-binding</keyword>
<proteinExistence type="predicted"/>
<gene>
    <name evidence="4" type="ORF">ENU31_01265</name>
</gene>
<sequence>MSNVKIRAHAHIREEPEVKREEVEKKTIQRFKTGIQKLDEAIEGGIPYGSWVLVSGEPGTGKTVLTQHAVQSAINQGWGAIVVSTELRKWEWVAQCKSLGIQIDEQSIIKLEDLVEYRVTRSKEGEEEFEITYAFDKVPSNFKIMFIDVYTLSYLAKMKRRQDETFGKKGKWYSYLDSSVLSLGIELGMRAFSKDPSKDLEPKIPMLIVIDSLSMFYLKAPSMAGKIALDIALRFKKYNTVGLLTSQYAWTTKTTYGARVEHVVDGVIYMWMDNVESSKEIRRYLIIKKMRMTQHALKAFRVYIEKNKGLVLEESAH</sequence>
<feature type="domain" description="KaiC" evidence="3">
    <location>
        <begin position="29"/>
        <end position="317"/>
    </location>
</feature>
<dbReference type="PANTHER" id="PTHR43637">
    <property type="entry name" value="UPF0273 PROTEIN TM_0370"/>
    <property type="match status" value="1"/>
</dbReference>
<evidence type="ECO:0000259" key="3">
    <source>
        <dbReference type="PROSITE" id="PS51146"/>
    </source>
</evidence>
<protein>
    <recommendedName>
        <fullName evidence="3">KaiC domain-containing protein</fullName>
    </recommendedName>
</protein>
<organism evidence="4">
    <name type="scientific">Ignisphaera aggregans</name>
    <dbReference type="NCBI Taxonomy" id="334771"/>
    <lineage>
        <taxon>Archaea</taxon>
        <taxon>Thermoproteota</taxon>
        <taxon>Thermoprotei</taxon>
        <taxon>Desulfurococcales</taxon>
        <taxon>Desulfurococcaceae</taxon>
        <taxon>Ignisphaera</taxon>
    </lineage>
</organism>
<dbReference type="InterPro" id="IPR010624">
    <property type="entry name" value="KaiC_dom"/>
</dbReference>
<keyword evidence="2" id="KW-0067">ATP-binding</keyword>
<dbReference type="PROSITE" id="PS51146">
    <property type="entry name" value="KAIC"/>
    <property type="match status" value="1"/>
</dbReference>
<reference evidence="4" key="1">
    <citation type="journal article" date="2020" name="mSystems">
        <title>Genome- and Community-Level Interaction Insights into Carbon Utilization and Element Cycling Functions of Hydrothermarchaeota in Hydrothermal Sediment.</title>
        <authorList>
            <person name="Zhou Z."/>
            <person name="Liu Y."/>
            <person name="Xu W."/>
            <person name="Pan J."/>
            <person name="Luo Z.H."/>
            <person name="Li M."/>
        </authorList>
    </citation>
    <scope>NUCLEOTIDE SEQUENCE [LARGE SCALE GENOMIC DNA]</scope>
    <source>
        <strain evidence="4">SpSt-658</strain>
    </source>
</reference>
<dbReference type="EMBL" id="DTCA01000046">
    <property type="protein sequence ID" value="HGM07027.1"/>
    <property type="molecule type" value="Genomic_DNA"/>
</dbReference>
<dbReference type="InterPro" id="IPR027417">
    <property type="entry name" value="P-loop_NTPase"/>
</dbReference>
<dbReference type="Pfam" id="PF06745">
    <property type="entry name" value="ATPase"/>
    <property type="match status" value="2"/>
</dbReference>
<name>A0A7C4D062_9CREN</name>
<dbReference type="GO" id="GO:0005524">
    <property type="term" value="F:ATP binding"/>
    <property type="evidence" value="ECO:0007669"/>
    <property type="project" value="UniProtKB-KW"/>
</dbReference>
<accession>A0A7C4D062</accession>
<evidence type="ECO:0000313" key="4">
    <source>
        <dbReference type="EMBL" id="HGM07027.1"/>
    </source>
</evidence>
<dbReference type="Gene3D" id="3.40.50.300">
    <property type="entry name" value="P-loop containing nucleotide triphosphate hydrolases"/>
    <property type="match status" value="1"/>
</dbReference>